<dbReference type="AlphaFoldDB" id="A0A2G1MCF5"/>
<dbReference type="OrthoDB" id="7208981at2"/>
<proteinExistence type="predicted"/>
<evidence type="ECO:0000256" key="1">
    <source>
        <dbReference type="ARBA" id="ARBA00022679"/>
    </source>
</evidence>
<gene>
    <name evidence="2" type="ORF">CJ301_16455</name>
</gene>
<dbReference type="InterPro" id="IPR050483">
    <property type="entry name" value="CoA-transferase_III_domain"/>
</dbReference>
<dbReference type="Gene3D" id="3.30.1540.10">
    <property type="entry name" value="formyl-coa transferase, domain 3"/>
    <property type="match status" value="1"/>
</dbReference>
<organism evidence="2 3">
    <name type="scientific">Limimaricola cinnabarinus</name>
    <dbReference type="NCBI Taxonomy" id="1125964"/>
    <lineage>
        <taxon>Bacteria</taxon>
        <taxon>Pseudomonadati</taxon>
        <taxon>Pseudomonadota</taxon>
        <taxon>Alphaproteobacteria</taxon>
        <taxon>Rhodobacterales</taxon>
        <taxon>Paracoccaceae</taxon>
        <taxon>Limimaricola</taxon>
    </lineage>
</organism>
<protein>
    <submittedName>
        <fullName evidence="2">CoA transferase</fullName>
    </submittedName>
</protein>
<dbReference type="EMBL" id="NQWH01000038">
    <property type="protein sequence ID" value="PHP26411.1"/>
    <property type="molecule type" value="Genomic_DNA"/>
</dbReference>
<dbReference type="PANTHER" id="PTHR48207:SF4">
    <property type="entry name" value="BLL6097 PROTEIN"/>
    <property type="match status" value="1"/>
</dbReference>
<dbReference type="Pfam" id="PF02515">
    <property type="entry name" value="CoA_transf_3"/>
    <property type="match status" value="1"/>
</dbReference>
<keyword evidence="3" id="KW-1185">Reference proteome</keyword>
<dbReference type="Proteomes" id="UP000221860">
    <property type="component" value="Unassembled WGS sequence"/>
</dbReference>
<reference evidence="2 3" key="1">
    <citation type="submission" date="2017-08" db="EMBL/GenBank/DDBJ databases">
        <title>Draft Genome Sequence of Loktanella cinnabarina Strain XM1, Isolated from Coastal Surface Water.</title>
        <authorList>
            <person name="Ma R."/>
            <person name="Wang J."/>
            <person name="Wang Q."/>
            <person name="Ma Z."/>
            <person name="Li J."/>
            <person name="Chen L."/>
        </authorList>
    </citation>
    <scope>NUCLEOTIDE SEQUENCE [LARGE SCALE GENOMIC DNA]</scope>
    <source>
        <strain evidence="2 3">XM1</strain>
    </source>
</reference>
<dbReference type="InterPro" id="IPR003673">
    <property type="entry name" value="CoA-Trfase_fam_III"/>
</dbReference>
<evidence type="ECO:0000313" key="2">
    <source>
        <dbReference type="EMBL" id="PHP26411.1"/>
    </source>
</evidence>
<sequence>MGGQVLLLDGIKVVSFCHFLQGPAAAQYLADMGADVIKVEPVAGAHERHWSGAKVFVEGVSGFYLCANRNKRSIGIDLKSEGGREIALRLIAEADVVMENFRPGVFARLGFSEDEMRRVNPNVIFASASGFGSSGPMVGRPGQDILIQAASGMISATGAPSRGATAVGAAVCDQHGGALMAVGILGALLKRERGGKPTRVESSLLNSGIDLQTEPLVNYFAGNLGRDRFDRDENLATWFHEAPYGVYPARDGDMVISLCTDTALAEALSSDTLRSLVGHDRYEERDAFAAAVRDATHTMTLAELSARFDEHGVWYSPVQTYDDLADDPQIAHCEVFRDVEVRGRKVRLVNHPNRYDGQVPELRFMALEIGEHTREIMTEIGYAGEEIDGMLARGAVVEPAGEALEKRVV</sequence>
<evidence type="ECO:0000313" key="3">
    <source>
        <dbReference type="Proteomes" id="UP000221860"/>
    </source>
</evidence>
<dbReference type="InterPro" id="IPR023606">
    <property type="entry name" value="CoA-Trfase_III_dom_1_sf"/>
</dbReference>
<comment type="caution">
    <text evidence="2">The sequence shown here is derived from an EMBL/GenBank/DDBJ whole genome shotgun (WGS) entry which is preliminary data.</text>
</comment>
<keyword evidence="1 2" id="KW-0808">Transferase</keyword>
<dbReference type="InterPro" id="IPR044855">
    <property type="entry name" value="CoA-Trfase_III_dom3_sf"/>
</dbReference>
<dbReference type="GO" id="GO:0008410">
    <property type="term" value="F:CoA-transferase activity"/>
    <property type="evidence" value="ECO:0007669"/>
    <property type="project" value="TreeGrafter"/>
</dbReference>
<dbReference type="SUPFAM" id="SSF89796">
    <property type="entry name" value="CoA-transferase family III (CaiB/BaiF)"/>
    <property type="match status" value="1"/>
</dbReference>
<name>A0A2G1MCF5_9RHOB</name>
<dbReference type="Gene3D" id="3.40.50.10540">
    <property type="entry name" value="Crotonobetainyl-coa:carnitine coa-transferase, domain 1"/>
    <property type="match status" value="1"/>
</dbReference>
<dbReference type="PANTHER" id="PTHR48207">
    <property type="entry name" value="SUCCINATE--HYDROXYMETHYLGLUTARATE COA-TRANSFERASE"/>
    <property type="match status" value="1"/>
</dbReference>
<accession>A0A2G1MCF5</accession>